<evidence type="ECO:0000313" key="3">
    <source>
        <dbReference type="EMBL" id="MFC4201442.1"/>
    </source>
</evidence>
<organism evidence="3 4">
    <name type="scientific">Candidimonas humi</name>
    <dbReference type="NCBI Taxonomy" id="683355"/>
    <lineage>
        <taxon>Bacteria</taxon>
        <taxon>Pseudomonadati</taxon>
        <taxon>Pseudomonadota</taxon>
        <taxon>Betaproteobacteria</taxon>
        <taxon>Burkholderiales</taxon>
        <taxon>Alcaligenaceae</taxon>
        <taxon>Candidimonas</taxon>
    </lineage>
</organism>
<keyword evidence="1" id="KW-0479">Metal-binding</keyword>
<reference evidence="4" key="1">
    <citation type="journal article" date="2019" name="Int. J. Syst. Evol. Microbiol.">
        <title>The Global Catalogue of Microorganisms (GCM) 10K type strain sequencing project: providing services to taxonomists for standard genome sequencing and annotation.</title>
        <authorList>
            <consortium name="The Broad Institute Genomics Platform"/>
            <consortium name="The Broad Institute Genome Sequencing Center for Infectious Disease"/>
            <person name="Wu L."/>
            <person name="Ma J."/>
        </authorList>
    </citation>
    <scope>NUCLEOTIDE SEQUENCE [LARGE SCALE GENOMIC DNA]</scope>
    <source>
        <strain evidence="4">LMG 24813</strain>
    </source>
</reference>
<dbReference type="InterPro" id="IPR050251">
    <property type="entry name" value="HpcH-HpaI_aldolase"/>
</dbReference>
<dbReference type="Proteomes" id="UP001595848">
    <property type="component" value="Unassembled WGS sequence"/>
</dbReference>
<evidence type="ECO:0000256" key="1">
    <source>
        <dbReference type="ARBA" id="ARBA00022723"/>
    </source>
</evidence>
<comment type="caution">
    <text evidence="3">The sequence shown here is derived from an EMBL/GenBank/DDBJ whole genome shotgun (WGS) entry which is preliminary data.</text>
</comment>
<keyword evidence="3" id="KW-0456">Lyase</keyword>
<proteinExistence type="predicted"/>
<dbReference type="PANTHER" id="PTHR30502">
    <property type="entry name" value="2-KETO-3-DEOXY-L-RHAMNONATE ALDOLASE"/>
    <property type="match status" value="1"/>
</dbReference>
<dbReference type="RefSeq" id="WP_217963201.1">
    <property type="nucleotide sequence ID" value="NZ_JAHTBN010000002.1"/>
</dbReference>
<dbReference type="PANTHER" id="PTHR30502:SF0">
    <property type="entry name" value="PHOSPHOENOLPYRUVATE CARBOXYLASE FAMILY PROTEIN"/>
    <property type="match status" value="1"/>
</dbReference>
<evidence type="ECO:0000259" key="2">
    <source>
        <dbReference type="Pfam" id="PF03328"/>
    </source>
</evidence>
<dbReference type="EMBL" id="JBHSBV010000003">
    <property type="protein sequence ID" value="MFC4201442.1"/>
    <property type="molecule type" value="Genomic_DNA"/>
</dbReference>
<evidence type="ECO:0000313" key="4">
    <source>
        <dbReference type="Proteomes" id="UP001595848"/>
    </source>
</evidence>
<dbReference type="InterPro" id="IPR005000">
    <property type="entry name" value="Aldolase/citrate-lyase_domain"/>
</dbReference>
<protein>
    <submittedName>
        <fullName evidence="3">HpcH/HpaI aldolase/citrate lyase family protein</fullName>
    </submittedName>
</protein>
<dbReference type="GO" id="GO:0016829">
    <property type="term" value="F:lyase activity"/>
    <property type="evidence" value="ECO:0007669"/>
    <property type="project" value="UniProtKB-KW"/>
</dbReference>
<dbReference type="Pfam" id="PF03328">
    <property type="entry name" value="HpcH_HpaI"/>
    <property type="match status" value="1"/>
</dbReference>
<accession>A0ABV8P0V4</accession>
<gene>
    <name evidence="3" type="ORF">ACFOY1_10805</name>
</gene>
<feature type="domain" description="HpcH/HpaI aldolase/citrate lyase" evidence="2">
    <location>
        <begin position="30"/>
        <end position="212"/>
    </location>
</feature>
<keyword evidence="4" id="KW-1185">Reference proteome</keyword>
<name>A0ABV8P0V4_9BURK</name>
<sequence>MAIVENQALKRMRAGEPALGMQLRLGRSGEVAGAARASGHDWVMIDLQHSGMDVATAVEISLACYGFGVTPLVRIPDVEYADAIRLLDAGIMGVILPDVRTAAQARRIVERCKFVPVGTRSVTVGYVALGYEPLPVSIAAQALNNETLVVCMIESAEGLSNLEEIAAVEGVDVVHLGCNDLLMDLGIPGQFDGPELREINVRLIKACRAAGNKFPGSGGDRNGPRQRSFIEAGGRFVTTDSDLRFMVAEALRRTNELRGASVAS</sequence>